<evidence type="ECO:0000313" key="9">
    <source>
        <dbReference type="Proteomes" id="UP000284902"/>
    </source>
</evidence>
<dbReference type="Proteomes" id="UP000284902">
    <property type="component" value="Unassembled WGS sequence"/>
</dbReference>
<evidence type="ECO:0000313" key="10">
    <source>
        <dbReference type="Proteomes" id="UP000285832"/>
    </source>
</evidence>
<dbReference type="Pfam" id="PF10502">
    <property type="entry name" value="Peptidase_S26"/>
    <property type="match status" value="1"/>
</dbReference>
<evidence type="ECO:0000256" key="1">
    <source>
        <dbReference type="ARBA" id="ARBA00004401"/>
    </source>
</evidence>
<name>A0A3E4LKN0_9FIRM</name>
<evidence type="ECO:0000259" key="4">
    <source>
        <dbReference type="Pfam" id="PF10502"/>
    </source>
</evidence>
<sequence>MDKEKLKKLRRSDFFKAVFLIIFVFVTGWVIFGFTRVYGSAMKPAACDGDILMYYRLHTEYKAGDMVVYQADGLLHIGRIAAVPEETVQITEEGELVINGYTQADTEVFYEKGPANGTEEQSLGKGEYYILADDPSSTEDSRSYGPILRKQIKGIVVTLIRRRNL</sequence>
<feature type="domain" description="Peptidase S26" evidence="4">
    <location>
        <begin position="16"/>
        <end position="157"/>
    </location>
</feature>
<evidence type="ECO:0000313" key="5">
    <source>
        <dbReference type="EMBL" id="RGK37814.1"/>
    </source>
</evidence>
<dbReference type="PANTHER" id="PTHR43390">
    <property type="entry name" value="SIGNAL PEPTIDASE I"/>
    <property type="match status" value="1"/>
</dbReference>
<comment type="catalytic activity">
    <reaction evidence="3">
        <text>Cleavage of hydrophobic, N-terminal signal or leader sequences from secreted and periplasmic proteins.</text>
        <dbReference type="EC" id="3.4.21.89"/>
    </reaction>
</comment>
<dbReference type="GO" id="GO:0006465">
    <property type="term" value="P:signal peptide processing"/>
    <property type="evidence" value="ECO:0007669"/>
    <property type="project" value="InterPro"/>
</dbReference>
<organism evidence="5 8">
    <name type="scientific">[Ruminococcus] lactaris</name>
    <dbReference type="NCBI Taxonomy" id="46228"/>
    <lineage>
        <taxon>Bacteria</taxon>
        <taxon>Bacillati</taxon>
        <taxon>Bacillota</taxon>
        <taxon>Clostridia</taxon>
        <taxon>Lachnospirales</taxon>
        <taxon>Lachnospiraceae</taxon>
        <taxon>Mediterraneibacter</taxon>
    </lineage>
</organism>
<dbReference type="RefSeq" id="WP_005611903.1">
    <property type="nucleotide sequence ID" value="NZ_CABKOA010000011.1"/>
</dbReference>
<dbReference type="InterPro" id="IPR036286">
    <property type="entry name" value="LexA/Signal_pep-like_sf"/>
</dbReference>
<dbReference type="NCBIfam" id="TIGR02227">
    <property type="entry name" value="sigpep_I_bact"/>
    <property type="match status" value="1"/>
</dbReference>
<proteinExistence type="inferred from homology"/>
<dbReference type="Proteomes" id="UP000285832">
    <property type="component" value="Unassembled WGS sequence"/>
</dbReference>
<dbReference type="GO" id="GO:0009003">
    <property type="term" value="F:signal peptidase activity"/>
    <property type="evidence" value="ECO:0007669"/>
    <property type="project" value="UniProtKB-EC"/>
</dbReference>
<keyword evidence="3" id="KW-0645">Protease</keyword>
<feature type="transmembrane region" description="Helical" evidence="3">
    <location>
        <begin position="14"/>
        <end position="34"/>
    </location>
</feature>
<comment type="similarity">
    <text evidence="2 3">Belongs to the peptidase S26 family.</text>
</comment>
<keyword evidence="3" id="KW-1133">Transmembrane helix</keyword>
<reference evidence="8 9" key="1">
    <citation type="submission" date="2018-08" db="EMBL/GenBank/DDBJ databases">
        <title>A genome reference for cultivated species of the human gut microbiota.</title>
        <authorList>
            <person name="Zou Y."/>
            <person name="Xue W."/>
            <person name="Luo G."/>
        </authorList>
    </citation>
    <scope>NUCLEOTIDE SEQUENCE [LARGE SCALE GENOMIC DNA]</scope>
    <source>
        <strain evidence="7 10">AM09-9</strain>
        <strain evidence="6 9">AM25-1LB</strain>
        <strain evidence="5 8">TF11-7</strain>
    </source>
</reference>
<dbReference type="PANTHER" id="PTHR43390:SF1">
    <property type="entry name" value="CHLOROPLAST PROCESSING PEPTIDASE"/>
    <property type="match status" value="1"/>
</dbReference>
<dbReference type="CDD" id="cd06462">
    <property type="entry name" value="Peptidase_S24_S26"/>
    <property type="match status" value="1"/>
</dbReference>
<dbReference type="AlphaFoldDB" id="A0A3E4LKN0"/>
<keyword evidence="3 5" id="KW-0378">Hydrolase</keyword>
<evidence type="ECO:0000256" key="2">
    <source>
        <dbReference type="ARBA" id="ARBA00009370"/>
    </source>
</evidence>
<keyword evidence="3" id="KW-0812">Transmembrane</keyword>
<gene>
    <name evidence="5" type="primary">lepB</name>
    <name evidence="7" type="ORF">DW116_12285</name>
    <name evidence="6" type="ORF">DW672_09720</name>
    <name evidence="5" type="ORF">DXD17_11365</name>
</gene>
<dbReference type="InterPro" id="IPR000223">
    <property type="entry name" value="Pept_S26A_signal_pept_1"/>
</dbReference>
<evidence type="ECO:0000313" key="6">
    <source>
        <dbReference type="EMBL" id="RHF59059.1"/>
    </source>
</evidence>
<comment type="caution">
    <text evidence="5">The sequence shown here is derived from an EMBL/GenBank/DDBJ whole genome shotgun (WGS) entry which is preliminary data.</text>
</comment>
<dbReference type="EC" id="3.4.21.89" evidence="3"/>
<protein>
    <recommendedName>
        <fullName evidence="3">Signal peptidase I</fullName>
        <ecNumber evidence="3">3.4.21.89</ecNumber>
    </recommendedName>
</protein>
<dbReference type="Proteomes" id="UP000260793">
    <property type="component" value="Unassembled WGS sequence"/>
</dbReference>
<evidence type="ECO:0000313" key="7">
    <source>
        <dbReference type="EMBL" id="RHJ57953.1"/>
    </source>
</evidence>
<keyword evidence="3" id="KW-0472">Membrane</keyword>
<dbReference type="EMBL" id="QRMI01000042">
    <property type="protein sequence ID" value="RHJ57953.1"/>
    <property type="molecule type" value="Genomic_DNA"/>
</dbReference>
<evidence type="ECO:0000313" key="8">
    <source>
        <dbReference type="Proteomes" id="UP000260793"/>
    </source>
</evidence>
<dbReference type="GeneID" id="77334557"/>
<dbReference type="SUPFAM" id="SSF51306">
    <property type="entry name" value="LexA/Signal peptidase"/>
    <property type="match status" value="1"/>
</dbReference>
<accession>A0A3E4LKN0</accession>
<dbReference type="EMBL" id="QRHG01000026">
    <property type="protein sequence ID" value="RHF59059.1"/>
    <property type="molecule type" value="Genomic_DNA"/>
</dbReference>
<dbReference type="InterPro" id="IPR019533">
    <property type="entry name" value="Peptidase_S26"/>
</dbReference>
<dbReference type="EMBL" id="QSQN01000033">
    <property type="protein sequence ID" value="RGK37814.1"/>
    <property type="molecule type" value="Genomic_DNA"/>
</dbReference>
<dbReference type="GO" id="GO:0005886">
    <property type="term" value="C:plasma membrane"/>
    <property type="evidence" value="ECO:0007669"/>
    <property type="project" value="UniProtKB-SubCell"/>
</dbReference>
<dbReference type="GO" id="GO:0004252">
    <property type="term" value="F:serine-type endopeptidase activity"/>
    <property type="evidence" value="ECO:0007669"/>
    <property type="project" value="InterPro"/>
</dbReference>
<evidence type="ECO:0000256" key="3">
    <source>
        <dbReference type="RuleBase" id="RU362042"/>
    </source>
</evidence>
<dbReference type="Gene3D" id="2.10.109.10">
    <property type="entry name" value="Umud Fragment, subunit A"/>
    <property type="match status" value="1"/>
</dbReference>
<comment type="subcellular location">
    <subcellularLocation>
        <location evidence="1">Cell membrane</location>
        <topology evidence="1">Single-pass type II membrane protein</topology>
    </subcellularLocation>
    <subcellularLocation>
        <location evidence="3">Membrane</location>
        <topology evidence="3">Single-pass type II membrane protein</topology>
    </subcellularLocation>
</comment>